<feature type="compositionally biased region" description="Acidic residues" evidence="1">
    <location>
        <begin position="370"/>
        <end position="400"/>
    </location>
</feature>
<dbReference type="PANTHER" id="PTHR28051">
    <property type="entry name" value="PROTEIN MTL1-RELATED"/>
    <property type="match status" value="1"/>
</dbReference>
<feature type="region of interest" description="Disordered" evidence="1">
    <location>
        <begin position="74"/>
        <end position="108"/>
    </location>
</feature>
<feature type="compositionally biased region" description="Low complexity" evidence="1">
    <location>
        <begin position="432"/>
        <end position="454"/>
    </location>
</feature>
<dbReference type="PANTHER" id="PTHR28051:SF1">
    <property type="entry name" value="PROTEIN MTL1-RELATED"/>
    <property type="match status" value="1"/>
</dbReference>
<dbReference type="HOGENOM" id="CLU_560429_0_0_1"/>
<organism evidence="3 4">
    <name type="scientific">Tulasnella calospora MUT 4182</name>
    <dbReference type="NCBI Taxonomy" id="1051891"/>
    <lineage>
        <taxon>Eukaryota</taxon>
        <taxon>Fungi</taxon>
        <taxon>Dikarya</taxon>
        <taxon>Basidiomycota</taxon>
        <taxon>Agaricomycotina</taxon>
        <taxon>Agaricomycetes</taxon>
        <taxon>Cantharellales</taxon>
        <taxon>Tulasnellaceae</taxon>
        <taxon>Tulasnella</taxon>
    </lineage>
</organism>
<dbReference type="AlphaFoldDB" id="A0A0C3KWT2"/>
<feature type="compositionally biased region" description="Low complexity" evidence="1">
    <location>
        <begin position="476"/>
        <end position="487"/>
    </location>
</feature>
<dbReference type="GO" id="GO:0042149">
    <property type="term" value="P:cellular response to glucose starvation"/>
    <property type="evidence" value="ECO:0007669"/>
    <property type="project" value="TreeGrafter"/>
</dbReference>
<proteinExistence type="predicted"/>
<dbReference type="STRING" id="1051891.A0A0C3KWT2"/>
<feature type="compositionally biased region" description="Acidic residues" evidence="1">
    <location>
        <begin position="157"/>
        <end position="174"/>
    </location>
</feature>
<evidence type="ECO:0000313" key="3">
    <source>
        <dbReference type="EMBL" id="KIO25878.1"/>
    </source>
</evidence>
<feature type="region of interest" description="Disordered" evidence="1">
    <location>
        <begin position="250"/>
        <end position="487"/>
    </location>
</feature>
<dbReference type="EMBL" id="KN823034">
    <property type="protein sequence ID" value="KIO25878.1"/>
    <property type="molecule type" value="Genomic_DNA"/>
</dbReference>
<dbReference type="InterPro" id="IPR052292">
    <property type="entry name" value="Glucose_repression_reg"/>
</dbReference>
<evidence type="ECO:0000313" key="4">
    <source>
        <dbReference type="Proteomes" id="UP000054248"/>
    </source>
</evidence>
<evidence type="ECO:0000259" key="2">
    <source>
        <dbReference type="Pfam" id="PF08550"/>
    </source>
</evidence>
<protein>
    <recommendedName>
        <fullName evidence="2">Nitrogen regulatory protein areA GATA-like domain-containing protein</fullName>
    </recommendedName>
</protein>
<sequence>MQYIPGSSVTLSATLSYLQRNQPLPDDSEVQTHIPQICVDYLSHEWQEEDVWKSWRNMTRHKSEITNGVRLENASWRTCPPTPSLLEPNGDPSASRSLSPAGSEGLPGSVSTLSLNAAPAKRHISFNTFVEQYISIEDPSAPKQPRTPAQRRAAFYDSDDEDVYNDEDEDDEESSASSILEMHPGQVVGSRRPNERGTTPVLRSNSTSQERERMTIAPIPPTVLKTAEELPAPSPQVVYAPPKEFLWTGDQADSFASSSGSSSGESSTSSSDNLSSASGSITGGNNNIDMGFVAPQWGRPAAAPGTVGKGSTGPVGPAGVFQSDPYSAAGYEEPAKLDATQQASVTGNVPGPQHLGLHAGRTKWVPGSEIPDDEDEAEEDSGDEAAENSTTGDEDDEDETPAGRDLGTTNASSSVSGSTTSSSANRTVIAGSPPVVVGSPPSTVRSTSSRGSSSQQQPARGILKKNAGSVGGSVNGGDDSNSSSGVH</sequence>
<reference evidence="3 4" key="1">
    <citation type="submission" date="2014-04" db="EMBL/GenBank/DDBJ databases">
        <authorList>
            <consortium name="DOE Joint Genome Institute"/>
            <person name="Kuo A."/>
            <person name="Girlanda M."/>
            <person name="Perotto S."/>
            <person name="Kohler A."/>
            <person name="Nagy L.G."/>
            <person name="Floudas D."/>
            <person name="Copeland A."/>
            <person name="Barry K.W."/>
            <person name="Cichocki N."/>
            <person name="Veneault-Fourrey C."/>
            <person name="LaButti K."/>
            <person name="Lindquist E.A."/>
            <person name="Lipzen A."/>
            <person name="Lundell T."/>
            <person name="Morin E."/>
            <person name="Murat C."/>
            <person name="Sun H."/>
            <person name="Tunlid A."/>
            <person name="Henrissat B."/>
            <person name="Grigoriev I.V."/>
            <person name="Hibbett D.S."/>
            <person name="Martin F."/>
            <person name="Nordberg H.P."/>
            <person name="Cantor M.N."/>
            <person name="Hua S.X."/>
        </authorList>
    </citation>
    <scope>NUCLEOTIDE SEQUENCE [LARGE SCALE GENOMIC DNA]</scope>
    <source>
        <strain evidence="3 4">MUT 4182</strain>
    </source>
</reference>
<feature type="region of interest" description="Disordered" evidence="1">
    <location>
        <begin position="137"/>
        <end position="218"/>
    </location>
</feature>
<reference evidence="4" key="2">
    <citation type="submission" date="2015-01" db="EMBL/GenBank/DDBJ databases">
        <title>Evolutionary Origins and Diversification of the Mycorrhizal Mutualists.</title>
        <authorList>
            <consortium name="DOE Joint Genome Institute"/>
            <consortium name="Mycorrhizal Genomics Consortium"/>
            <person name="Kohler A."/>
            <person name="Kuo A."/>
            <person name="Nagy L.G."/>
            <person name="Floudas D."/>
            <person name="Copeland A."/>
            <person name="Barry K.W."/>
            <person name="Cichocki N."/>
            <person name="Veneault-Fourrey C."/>
            <person name="LaButti K."/>
            <person name="Lindquist E.A."/>
            <person name="Lipzen A."/>
            <person name="Lundell T."/>
            <person name="Morin E."/>
            <person name="Murat C."/>
            <person name="Riley R."/>
            <person name="Ohm R."/>
            <person name="Sun H."/>
            <person name="Tunlid A."/>
            <person name="Henrissat B."/>
            <person name="Grigoriev I.V."/>
            <person name="Hibbett D.S."/>
            <person name="Martin F."/>
        </authorList>
    </citation>
    <scope>NUCLEOTIDE SEQUENCE [LARGE SCALE GENOMIC DNA]</scope>
    <source>
        <strain evidence="4">MUT 4182</strain>
    </source>
</reference>
<feature type="domain" description="Nitrogen regulatory protein areA GATA-like" evidence="2">
    <location>
        <begin position="54"/>
        <end position="78"/>
    </location>
</feature>
<dbReference type="Proteomes" id="UP000054248">
    <property type="component" value="Unassembled WGS sequence"/>
</dbReference>
<dbReference type="OrthoDB" id="5563539at2759"/>
<feature type="compositionally biased region" description="Low complexity" evidence="1">
    <location>
        <begin position="407"/>
        <end position="425"/>
    </location>
</feature>
<dbReference type="GO" id="GO:0005773">
    <property type="term" value="C:vacuole"/>
    <property type="evidence" value="ECO:0007669"/>
    <property type="project" value="GOC"/>
</dbReference>
<dbReference type="Pfam" id="PF08550">
    <property type="entry name" value="GATA_AreA"/>
    <property type="match status" value="1"/>
</dbReference>
<name>A0A0C3KWT2_9AGAM</name>
<keyword evidence="4" id="KW-1185">Reference proteome</keyword>
<accession>A0A0C3KWT2</accession>
<dbReference type="InterPro" id="IPR013860">
    <property type="entry name" value="AreA_GATA"/>
</dbReference>
<evidence type="ECO:0000256" key="1">
    <source>
        <dbReference type="SAM" id="MobiDB-lite"/>
    </source>
</evidence>
<dbReference type="GO" id="GO:0007039">
    <property type="term" value="P:protein catabolic process in the vacuole"/>
    <property type="evidence" value="ECO:0007669"/>
    <property type="project" value="TreeGrafter"/>
</dbReference>
<gene>
    <name evidence="3" type="ORF">M407DRAFT_8186</name>
</gene>
<feature type="compositionally biased region" description="Low complexity" evidence="1">
    <location>
        <begin position="250"/>
        <end position="280"/>
    </location>
</feature>